<sequence>MEEELDGFQVPVCQGLVKPITILGISREAMILNVATAAIFVLSLRLYYLFWVFFITHYLLFRACKKDPEVINIFLKKYIRQLDYYGEG</sequence>
<evidence type="ECO:0000256" key="3">
    <source>
        <dbReference type="ARBA" id="ARBA00022989"/>
    </source>
</evidence>
<protein>
    <recommendedName>
        <fullName evidence="8">Conjugal transfer protein TrbD</fullName>
    </recommendedName>
</protein>
<organism evidence="6 7">
    <name type="scientific">Fusobacterium vincentii 4_1_13</name>
    <dbReference type="NCBI Taxonomy" id="469606"/>
    <lineage>
        <taxon>Bacteria</taxon>
        <taxon>Fusobacteriati</taxon>
        <taxon>Fusobacteriota</taxon>
        <taxon>Fusobacteriia</taxon>
        <taxon>Fusobacteriales</taxon>
        <taxon>Fusobacteriaceae</taxon>
        <taxon>Fusobacterium</taxon>
    </lineage>
</organism>
<name>A0A0M1VRS8_FUSVC</name>
<evidence type="ECO:0008006" key="8">
    <source>
        <dbReference type="Google" id="ProtNLM"/>
    </source>
</evidence>
<proteinExistence type="predicted"/>
<evidence type="ECO:0000313" key="6">
    <source>
        <dbReference type="EMBL" id="EEO39315.2"/>
    </source>
</evidence>
<dbReference type="AlphaFoldDB" id="A0A0M1VRS8"/>
<accession>A0A0M1VRS8</accession>
<dbReference type="InterPro" id="IPR007792">
    <property type="entry name" value="T4SS_VirB3/TrbD/AvhB"/>
</dbReference>
<dbReference type="GO" id="GO:0016020">
    <property type="term" value="C:membrane"/>
    <property type="evidence" value="ECO:0007669"/>
    <property type="project" value="UniProtKB-SubCell"/>
</dbReference>
<evidence type="ECO:0000256" key="5">
    <source>
        <dbReference type="SAM" id="Phobius"/>
    </source>
</evidence>
<gene>
    <name evidence="6" type="ORF">FSCG_00028</name>
</gene>
<keyword evidence="3 5" id="KW-1133">Transmembrane helix</keyword>
<dbReference type="RefSeq" id="WP_008693666.1">
    <property type="nucleotide sequence ID" value="NZ_KQ235735.1"/>
</dbReference>
<comment type="caution">
    <text evidence="6">The sequence shown here is derived from an EMBL/GenBank/DDBJ whole genome shotgun (WGS) entry which is preliminary data.</text>
</comment>
<evidence type="ECO:0000256" key="4">
    <source>
        <dbReference type="ARBA" id="ARBA00023136"/>
    </source>
</evidence>
<dbReference type="Proteomes" id="UP000004925">
    <property type="component" value="Unassembled WGS sequence"/>
</dbReference>
<comment type="subcellular location">
    <subcellularLocation>
        <location evidence="1">Membrane</location>
    </subcellularLocation>
</comment>
<dbReference type="Pfam" id="PF05101">
    <property type="entry name" value="VirB3"/>
    <property type="match status" value="1"/>
</dbReference>
<evidence type="ECO:0000256" key="1">
    <source>
        <dbReference type="ARBA" id="ARBA00004370"/>
    </source>
</evidence>
<evidence type="ECO:0000313" key="7">
    <source>
        <dbReference type="Proteomes" id="UP000004925"/>
    </source>
</evidence>
<dbReference type="EMBL" id="ACDE02000013">
    <property type="protein sequence ID" value="EEO39315.2"/>
    <property type="molecule type" value="Genomic_DNA"/>
</dbReference>
<keyword evidence="4 5" id="KW-0472">Membrane</keyword>
<feature type="transmembrane region" description="Helical" evidence="5">
    <location>
        <begin position="37"/>
        <end position="61"/>
    </location>
</feature>
<reference evidence="6 7" key="1">
    <citation type="submission" date="2011-10" db="EMBL/GenBank/DDBJ databases">
        <title>The Genome Sequence of Fusobacterium sp. 4_1_13.</title>
        <authorList>
            <consortium name="The Broad Institute Genome Sequencing Platform"/>
            <person name="Earl A."/>
            <person name="Ward D."/>
            <person name="Feldgarden M."/>
            <person name="Gevers D."/>
            <person name="Strauss J."/>
            <person name="Ambrose C."/>
            <person name="Allen-Vercoe E."/>
            <person name="Young S.K."/>
            <person name="Zeng Q."/>
            <person name="Gargeya S."/>
            <person name="Fitzgerald M."/>
            <person name="Haas B."/>
            <person name="Abouelleil A."/>
            <person name="Alvarado L."/>
            <person name="Arachchi H.M."/>
            <person name="Berlin A."/>
            <person name="Brown A."/>
            <person name="Chapman S.B."/>
            <person name="Chen Z."/>
            <person name="Dunbar C."/>
            <person name="Freedman E."/>
            <person name="Gearin G."/>
            <person name="Goldberg J."/>
            <person name="Griggs A."/>
            <person name="Gujja S."/>
            <person name="Heiman D."/>
            <person name="Howarth C."/>
            <person name="Larson L."/>
            <person name="Lui A."/>
            <person name="MacDonald P.J."/>
            <person name="Montmayeur A."/>
            <person name="Murphy C."/>
            <person name="Neiman D."/>
            <person name="Pearson M."/>
            <person name="Priest M."/>
            <person name="Roberts A."/>
            <person name="Saif S."/>
            <person name="Shea T."/>
            <person name="Shenoy N."/>
            <person name="Sisk P."/>
            <person name="Stolte C."/>
            <person name="Sykes S."/>
            <person name="Wortman J."/>
            <person name="Nusbaum C."/>
            <person name="Birren B."/>
        </authorList>
    </citation>
    <scope>NUCLEOTIDE SEQUENCE [LARGE SCALE GENOMIC DNA]</scope>
    <source>
        <strain evidence="6 7">4_1_13</strain>
    </source>
</reference>
<evidence type="ECO:0000256" key="2">
    <source>
        <dbReference type="ARBA" id="ARBA00022692"/>
    </source>
</evidence>
<keyword evidence="2 5" id="KW-0812">Transmembrane</keyword>